<keyword evidence="2" id="KW-1185">Reference proteome</keyword>
<reference evidence="1" key="1">
    <citation type="submission" date="2018-04" db="EMBL/GenBank/DDBJ databases">
        <title>Whole genome sequencing of Hypsizygus marmoreus.</title>
        <authorList>
            <person name="Choi I.-G."/>
            <person name="Min B."/>
            <person name="Kim J.-G."/>
            <person name="Kim S."/>
            <person name="Oh Y.-L."/>
            <person name="Kong W.-S."/>
            <person name="Park H."/>
            <person name="Jeong J."/>
            <person name="Song E.-S."/>
        </authorList>
    </citation>
    <scope>NUCLEOTIDE SEQUENCE [LARGE SCALE GENOMIC DNA]</scope>
    <source>
        <strain evidence="1">51987-8</strain>
    </source>
</reference>
<protein>
    <submittedName>
        <fullName evidence="1">Uncharacterized protein</fullName>
    </submittedName>
</protein>
<gene>
    <name evidence="1" type="ORF">Hypma_004197</name>
</gene>
<dbReference type="EMBL" id="LUEZ02000158">
    <property type="protein sequence ID" value="RDB15424.1"/>
    <property type="molecule type" value="Genomic_DNA"/>
</dbReference>
<proteinExistence type="predicted"/>
<evidence type="ECO:0000313" key="2">
    <source>
        <dbReference type="Proteomes" id="UP000076154"/>
    </source>
</evidence>
<sequence length="142" mass="15268">MIGESWCKSTSSLVLASRESLTTSTQLYAGFINVTGSAASTPGLPPSVRVTVHHIADSSTLYFFVSSSPSLPVNQSSSIPCTDQQCCFPSNIVHKSQPTTQIRNIPQQTPPYPPHVQQQTTVPSITLTARHPAKSTKRAMSL</sequence>
<organism evidence="1 2">
    <name type="scientific">Hypsizygus marmoreus</name>
    <name type="common">White beech mushroom</name>
    <name type="synonym">Agaricus marmoreus</name>
    <dbReference type="NCBI Taxonomy" id="39966"/>
    <lineage>
        <taxon>Eukaryota</taxon>
        <taxon>Fungi</taxon>
        <taxon>Dikarya</taxon>
        <taxon>Basidiomycota</taxon>
        <taxon>Agaricomycotina</taxon>
        <taxon>Agaricomycetes</taxon>
        <taxon>Agaricomycetidae</taxon>
        <taxon>Agaricales</taxon>
        <taxon>Tricholomatineae</taxon>
        <taxon>Lyophyllaceae</taxon>
        <taxon>Hypsizygus</taxon>
    </lineage>
</organism>
<evidence type="ECO:0000313" key="1">
    <source>
        <dbReference type="EMBL" id="RDB15424.1"/>
    </source>
</evidence>
<dbReference type="InParanoid" id="A0A369J7G8"/>
<dbReference type="Proteomes" id="UP000076154">
    <property type="component" value="Unassembled WGS sequence"/>
</dbReference>
<name>A0A369J7G8_HYPMA</name>
<comment type="caution">
    <text evidence="1">The sequence shown here is derived from an EMBL/GenBank/DDBJ whole genome shotgun (WGS) entry which is preliminary data.</text>
</comment>
<dbReference type="AlphaFoldDB" id="A0A369J7G8"/>
<accession>A0A369J7G8</accession>